<feature type="compositionally biased region" description="Low complexity" evidence="2">
    <location>
        <begin position="527"/>
        <end position="536"/>
    </location>
</feature>
<feature type="compositionally biased region" description="Basic and acidic residues" evidence="2">
    <location>
        <begin position="898"/>
        <end position="916"/>
    </location>
</feature>
<feature type="compositionally biased region" description="Polar residues" evidence="2">
    <location>
        <begin position="422"/>
        <end position="480"/>
    </location>
</feature>
<feature type="compositionally biased region" description="Low complexity" evidence="2">
    <location>
        <begin position="966"/>
        <end position="978"/>
    </location>
</feature>
<feature type="compositionally biased region" description="Low complexity" evidence="2">
    <location>
        <begin position="396"/>
        <end position="409"/>
    </location>
</feature>
<dbReference type="PANTHER" id="PTHR21510">
    <property type="entry name" value="AKNA DOMAIN-CONTAINING PROTEIN"/>
    <property type="match status" value="1"/>
</dbReference>
<feature type="region of interest" description="Disordered" evidence="2">
    <location>
        <begin position="898"/>
        <end position="918"/>
    </location>
</feature>
<evidence type="ECO:0000256" key="1">
    <source>
        <dbReference type="SAM" id="Coils"/>
    </source>
</evidence>
<evidence type="ECO:0000256" key="2">
    <source>
        <dbReference type="SAM" id="MobiDB-lite"/>
    </source>
</evidence>
<proteinExistence type="predicted"/>
<evidence type="ECO:0000259" key="3">
    <source>
        <dbReference type="Pfam" id="PF12443"/>
    </source>
</evidence>
<name>A0ABM0MSQ3_SACKO</name>
<feature type="compositionally biased region" description="Polar residues" evidence="2">
    <location>
        <begin position="1121"/>
        <end position="1134"/>
    </location>
</feature>
<feature type="region of interest" description="Disordered" evidence="2">
    <location>
        <begin position="1"/>
        <end position="20"/>
    </location>
</feature>
<accession>A0ABM0MSQ3</accession>
<feature type="region of interest" description="Disordered" evidence="2">
    <location>
        <begin position="1636"/>
        <end position="1655"/>
    </location>
</feature>
<feature type="coiled-coil region" evidence="1">
    <location>
        <begin position="605"/>
        <end position="632"/>
    </location>
</feature>
<feature type="compositionally biased region" description="Basic and acidic residues" evidence="2">
    <location>
        <begin position="295"/>
        <end position="320"/>
    </location>
</feature>
<feature type="compositionally biased region" description="Polar residues" evidence="2">
    <location>
        <begin position="321"/>
        <end position="345"/>
    </location>
</feature>
<feature type="compositionally biased region" description="Basic and acidic residues" evidence="2">
    <location>
        <begin position="540"/>
        <end position="551"/>
    </location>
</feature>
<dbReference type="GeneID" id="102805867"/>
<evidence type="ECO:0000313" key="4">
    <source>
        <dbReference type="Proteomes" id="UP000694865"/>
    </source>
</evidence>
<feature type="coiled-coil region" evidence="1">
    <location>
        <begin position="761"/>
        <end position="788"/>
    </location>
</feature>
<feature type="compositionally biased region" description="Polar residues" evidence="2">
    <location>
        <begin position="1286"/>
        <end position="1295"/>
    </location>
</feature>
<feature type="region of interest" description="Disordered" evidence="2">
    <location>
        <begin position="28"/>
        <end position="74"/>
    </location>
</feature>
<sequence>MADNTNDPTTPKSKINLDDFTRIRKVPIPEHMQSLSQSSVNEDMEHVASTINFDSDDSHPFQEEPSLSLSDLDGSKDLEELNFIDDEDEIKPMKHTSKNAIDNLDAYGYETKTQQTLSLLEFESLEKQLVNDDVGVNERQTPPQDKDLAHYLREQGVMYEDDFEDSSSKDLKDQGVIGDSDDEGTIKGDDFDELNDGIMAEAIMEEDEFDEFGVMKEPGQRRSYDSVSAPTASPVDESLDMMKFLQKTPKEHFEHKPLSLSQDTYSSDVFEVEEQHDQTVTHNSSQDLSSIIESSPEHKRHDVSESDESAKESGPEEDIKNTSADSMNASTLSKQNFPDISSLTDITREELVSPDDIGNNSDLNNTSETVINLSDVIDTSPERYTKHSVSPTAIVTGKPPKSIGPPIKKSTPKGKDSGVENGRSSPQKSGRVTPNKTGRSTPKSGRTTPKSGRTTPVSGRTTPLKSSQSKADSGKTTPSKTSKDVPSKSGRNTPSKNGRDTPTSKSGRTTPSAKVSGRTTPSRIPVRRGSTSGRSTPSKYKSDDESGETSRRSGLSSTQYTSESPPSSQIDNYWESSVCSTDWENLSDTSRRELTARLKREASSRIQADELVDQLQSDYDDLLQKYALAEVTIDQLRLGARITVESTPPQPGQSTTGTLSKALQPQTINLGSLSHARLSPAPQHAILSDTMRGDPINTSHTTITTADDIDDDDPVLAAVTSAESTAMGLRFQAKTLKEQMESFQKILSEDQLSPEDQKEVFERIKVQHERLEREYLHAKEEQNTIQRQTNLITDKHDKTFDAEKEIEGEIFQLGMQLEDLNEKVQDNCRSTTANDTIGSTDAMLASLDPELGRRKQQLTQEYHTLLNRCRQLKQLDSSFDRDRELDDLVEHLRNLHNENPDLFGHELPPEIRDREGGSSVLPDRFFSASNPNIYIDHLPEPELYAPLSEPSLFSTNHDPIRYSNYQSSDSLQESPDSSPEIRRRTSYGSSRIPTWSGRGTPNSSPEMIPKSQYSGRSTPNLSKQQSSLDYNRNQKYSAQRNPLEGDIDSGFVGSEGSRHSNQTSISGYGRKDRSGYSYSTIIPSQTPSLYSRQSPASVRESHRASVTSQSHKWTESEDDMSYTTGNGRSVQSYDTVEKSSRRGSSKQRKSPASISSVVTDASRPRRPTSGRSRDSIASSRVAPSYYSTEEEDKASRQGALTQRILRDKEVERWADPVQKRDKFDSASVVSRSSVKSEAIRALHDEVQKLKRDMVRARHPPLQEELKAQSYEMPNYEKPTVERERSFTTPNGSTRSLYEKERPSRHNQRQGSSPPREAYQRRSSSSSRCSVEIGHHMRDEGVLRVLIEQSHHYSNRVYQPPRDQDYPAREYPAREYPAREYPAREYPTREYPSGEFLPRDYSSREYLDENQEYDRSFRATSPYMESGYLDDRPRYAAYDSPYIDAYVGRPVSPIGRPLSPHHRSMSMPSFNIQRSPCPLCGGTGSHTHGQYAYPEDYGRESPPQATYAPPPPNYAQAPTMARHSPIDPAQPVYAPTSGSRMAQSVPSIPTAVSAGYQQPQMQQPVLAPTSPAQHVVTQPTYTSVQSVPATAQQQPIQIISKTPVRQYTTSMKKGKVRYYEAFDTDTATEEEIIYRRTSPRRESRRPHSRTYQEDRASKVESIRLGISLEDAIRTAEKLKRRSRKMLTGVRNDVLRTEMSESYL</sequence>
<feature type="compositionally biased region" description="Basic and acidic residues" evidence="2">
    <location>
        <begin position="1254"/>
        <end position="1266"/>
    </location>
</feature>
<feature type="compositionally biased region" description="Low complexity" evidence="2">
    <location>
        <begin position="284"/>
        <end position="294"/>
    </location>
</feature>
<evidence type="ECO:0000313" key="5">
    <source>
        <dbReference type="RefSeq" id="XP_006823044.1"/>
    </source>
</evidence>
<feature type="compositionally biased region" description="Low complexity" evidence="2">
    <location>
        <begin position="1320"/>
        <end position="1329"/>
    </location>
</feature>
<feature type="region of interest" description="Disordered" evidence="2">
    <location>
        <begin position="266"/>
        <end position="573"/>
    </location>
</feature>
<dbReference type="Proteomes" id="UP000694865">
    <property type="component" value="Unplaced"/>
</dbReference>
<reference evidence="5" key="1">
    <citation type="submission" date="2025-08" db="UniProtKB">
        <authorList>
            <consortium name="RefSeq"/>
        </authorList>
    </citation>
    <scope>IDENTIFICATION</scope>
    <source>
        <tissue evidence="5">Testes</tissue>
    </source>
</reference>
<protein>
    <submittedName>
        <fullName evidence="5">Serine/arginine repetitive matrix protein 2-like</fullName>
    </submittedName>
</protein>
<dbReference type="RefSeq" id="XP_006823044.1">
    <property type="nucleotide sequence ID" value="XM_006822981.1"/>
</dbReference>
<feature type="compositionally biased region" description="Low complexity" evidence="2">
    <location>
        <begin position="63"/>
        <end position="72"/>
    </location>
</feature>
<dbReference type="Pfam" id="PF12443">
    <property type="entry name" value="AKNA"/>
    <property type="match status" value="1"/>
</dbReference>
<organism evidence="4 5">
    <name type="scientific">Saccoglossus kowalevskii</name>
    <name type="common">Acorn worm</name>
    <dbReference type="NCBI Taxonomy" id="10224"/>
    <lineage>
        <taxon>Eukaryota</taxon>
        <taxon>Metazoa</taxon>
        <taxon>Hemichordata</taxon>
        <taxon>Enteropneusta</taxon>
        <taxon>Harrimaniidae</taxon>
        <taxon>Saccoglossus</taxon>
    </lineage>
</organism>
<feature type="region of interest" description="Disordered" evidence="2">
    <location>
        <begin position="958"/>
        <end position="1199"/>
    </location>
</feature>
<feature type="compositionally biased region" description="Polar residues" evidence="2">
    <location>
        <begin position="986"/>
        <end position="1040"/>
    </location>
</feature>
<feature type="region of interest" description="Disordered" evidence="2">
    <location>
        <begin position="212"/>
        <end position="239"/>
    </location>
</feature>
<gene>
    <name evidence="5" type="primary">LOC102805867</name>
</gene>
<keyword evidence="1" id="KW-0175">Coiled coil</keyword>
<feature type="region of interest" description="Disordered" evidence="2">
    <location>
        <begin position="1254"/>
        <end position="1332"/>
    </location>
</feature>
<dbReference type="PANTHER" id="PTHR21510:SF13">
    <property type="entry name" value="AKNA DOMAIN-CONTAINING PROTEIN"/>
    <property type="match status" value="1"/>
</dbReference>
<feature type="compositionally biased region" description="Polar residues" evidence="2">
    <location>
        <begin position="358"/>
        <end position="372"/>
    </location>
</feature>
<feature type="compositionally biased region" description="Polar residues" evidence="2">
    <location>
        <begin position="552"/>
        <end position="573"/>
    </location>
</feature>
<feature type="compositionally biased region" description="Polar residues" evidence="2">
    <location>
        <begin position="1"/>
        <end position="13"/>
    </location>
</feature>
<feature type="domain" description="AKNA" evidence="3">
    <location>
        <begin position="761"/>
        <end position="826"/>
    </location>
</feature>
<feature type="region of interest" description="Disordered" evidence="2">
    <location>
        <begin position="159"/>
        <end position="192"/>
    </location>
</feature>
<feature type="compositionally biased region" description="Polar residues" evidence="2">
    <location>
        <begin position="489"/>
        <end position="522"/>
    </location>
</feature>
<keyword evidence="4" id="KW-1185">Reference proteome</keyword>
<dbReference type="InterPro" id="IPR052655">
    <property type="entry name" value="AKNA_Centrosome-Trans_reg"/>
</dbReference>
<feature type="compositionally biased region" description="Polar residues" evidence="2">
    <location>
        <begin position="1076"/>
        <end position="1096"/>
    </location>
</feature>
<dbReference type="InterPro" id="IPR022150">
    <property type="entry name" value="AKNA_dom"/>
</dbReference>